<dbReference type="Gene3D" id="3.40.50.10140">
    <property type="entry name" value="Toll/interleukin-1 receptor homology (TIR) domain"/>
    <property type="match status" value="1"/>
</dbReference>
<organism evidence="2 3">
    <name type="scientific">Reticulibacter mediterranei</name>
    <dbReference type="NCBI Taxonomy" id="2778369"/>
    <lineage>
        <taxon>Bacteria</taxon>
        <taxon>Bacillati</taxon>
        <taxon>Chloroflexota</taxon>
        <taxon>Ktedonobacteria</taxon>
        <taxon>Ktedonobacterales</taxon>
        <taxon>Reticulibacteraceae</taxon>
        <taxon>Reticulibacter</taxon>
    </lineage>
</organism>
<comment type="caution">
    <text evidence="2">The sequence shown here is derived from an EMBL/GenBank/DDBJ whole genome shotgun (WGS) entry which is preliminary data.</text>
</comment>
<evidence type="ECO:0000313" key="3">
    <source>
        <dbReference type="Proteomes" id="UP000597444"/>
    </source>
</evidence>
<evidence type="ECO:0000259" key="1">
    <source>
        <dbReference type="PROSITE" id="PS50104"/>
    </source>
</evidence>
<dbReference type="AlphaFoldDB" id="A0A8J3IZD3"/>
<dbReference type="InterPro" id="IPR035897">
    <property type="entry name" value="Toll_tir_struct_dom_sf"/>
</dbReference>
<dbReference type="EMBL" id="BNJK01000002">
    <property type="protein sequence ID" value="GHO98791.1"/>
    <property type="molecule type" value="Genomic_DNA"/>
</dbReference>
<dbReference type="Proteomes" id="UP000597444">
    <property type="component" value="Unassembled WGS sequence"/>
</dbReference>
<dbReference type="PROSITE" id="PS50104">
    <property type="entry name" value="TIR"/>
    <property type="match status" value="1"/>
</dbReference>
<dbReference type="RefSeq" id="WP_220209482.1">
    <property type="nucleotide sequence ID" value="NZ_BNJK01000002.1"/>
</dbReference>
<feature type="domain" description="TIR" evidence="1">
    <location>
        <begin position="6"/>
        <end position="104"/>
    </location>
</feature>
<accession>A0A8J3IZD3</accession>
<name>A0A8J3IZD3_9CHLR</name>
<proteinExistence type="predicted"/>
<protein>
    <recommendedName>
        <fullName evidence="1">TIR domain-containing protein</fullName>
    </recommendedName>
</protein>
<gene>
    <name evidence="2" type="ORF">KSF_088390</name>
</gene>
<dbReference type="SUPFAM" id="SSF52200">
    <property type="entry name" value="Toll/Interleukin receptor TIR domain"/>
    <property type="match status" value="1"/>
</dbReference>
<dbReference type="Pfam" id="PF13676">
    <property type="entry name" value="TIR_2"/>
    <property type="match status" value="1"/>
</dbReference>
<evidence type="ECO:0000313" key="2">
    <source>
        <dbReference type="EMBL" id="GHO98791.1"/>
    </source>
</evidence>
<dbReference type="InterPro" id="IPR000157">
    <property type="entry name" value="TIR_dom"/>
</dbReference>
<reference evidence="2" key="1">
    <citation type="submission" date="2020-10" db="EMBL/GenBank/DDBJ databases">
        <title>Taxonomic study of unclassified bacteria belonging to the class Ktedonobacteria.</title>
        <authorList>
            <person name="Yabe S."/>
            <person name="Wang C.M."/>
            <person name="Zheng Y."/>
            <person name="Sakai Y."/>
            <person name="Cavaletti L."/>
            <person name="Monciardini P."/>
            <person name="Donadio S."/>
        </authorList>
    </citation>
    <scope>NUCLEOTIDE SEQUENCE</scope>
    <source>
        <strain evidence="2">ID150040</strain>
    </source>
</reference>
<dbReference type="GO" id="GO:0007165">
    <property type="term" value="P:signal transduction"/>
    <property type="evidence" value="ECO:0007669"/>
    <property type="project" value="InterPro"/>
</dbReference>
<sequence>MTVSTTPLKLFYCYAHEDKTLRDELDNHLSLLKRQSQITSWYDRDILPGAKWEKEIDTQLNTAHIILLLVSASFLASDYCYCIEMTKALERHQAGTACGIHPFL</sequence>
<keyword evidence="3" id="KW-1185">Reference proteome</keyword>